<dbReference type="GO" id="GO:0004674">
    <property type="term" value="F:protein serine/threonine kinase activity"/>
    <property type="evidence" value="ECO:0007669"/>
    <property type="project" value="TreeGrafter"/>
</dbReference>
<keyword evidence="2 3" id="KW-0067">ATP-binding</keyword>
<keyword evidence="6" id="KW-0418">Kinase</keyword>
<dbReference type="PANTHER" id="PTHR24346">
    <property type="entry name" value="MAP/MICROTUBULE AFFINITY-REGULATING KINASE"/>
    <property type="match status" value="1"/>
</dbReference>
<dbReference type="FunFam" id="1.10.510.10:FF:000995">
    <property type="entry name" value="BcCMK3, calcium/calmodulin-dependent protein kinase"/>
    <property type="match status" value="1"/>
</dbReference>
<feature type="domain" description="Protein kinase" evidence="5">
    <location>
        <begin position="81"/>
        <end position="376"/>
    </location>
</feature>
<accession>A0A0U1LZ20</accession>
<dbReference type="STRING" id="28573.A0A0U1LZ20"/>
<feature type="region of interest" description="Disordered" evidence="4">
    <location>
        <begin position="670"/>
        <end position="699"/>
    </location>
</feature>
<organism evidence="6 7">
    <name type="scientific">Talaromyces islandicus</name>
    <name type="common">Penicillium islandicum</name>
    <dbReference type="NCBI Taxonomy" id="28573"/>
    <lineage>
        <taxon>Eukaryota</taxon>
        <taxon>Fungi</taxon>
        <taxon>Dikarya</taxon>
        <taxon>Ascomycota</taxon>
        <taxon>Pezizomycotina</taxon>
        <taxon>Eurotiomycetes</taxon>
        <taxon>Eurotiomycetidae</taxon>
        <taxon>Eurotiales</taxon>
        <taxon>Trichocomaceae</taxon>
        <taxon>Talaromyces</taxon>
        <taxon>Talaromyces sect. Islandici</taxon>
    </lineage>
</organism>
<proteinExistence type="predicted"/>
<dbReference type="GO" id="GO:0005737">
    <property type="term" value="C:cytoplasm"/>
    <property type="evidence" value="ECO:0007669"/>
    <property type="project" value="TreeGrafter"/>
</dbReference>
<keyword evidence="6" id="KW-0808">Transferase</keyword>
<dbReference type="CDD" id="cd14008">
    <property type="entry name" value="STKc_LKB1_CaMKK"/>
    <property type="match status" value="1"/>
</dbReference>
<dbReference type="Pfam" id="PF00069">
    <property type="entry name" value="Pkinase"/>
    <property type="match status" value="1"/>
</dbReference>
<dbReference type="SUPFAM" id="SSF56112">
    <property type="entry name" value="Protein kinase-like (PK-like)"/>
    <property type="match status" value="1"/>
</dbReference>
<dbReference type="PROSITE" id="PS50011">
    <property type="entry name" value="PROTEIN_KINASE_DOM"/>
    <property type="match status" value="1"/>
</dbReference>
<dbReference type="PROSITE" id="PS00107">
    <property type="entry name" value="PROTEIN_KINASE_ATP"/>
    <property type="match status" value="1"/>
</dbReference>
<feature type="compositionally biased region" description="Basic residues" evidence="4">
    <location>
        <begin position="117"/>
        <end position="130"/>
    </location>
</feature>
<evidence type="ECO:0000256" key="4">
    <source>
        <dbReference type="SAM" id="MobiDB-lite"/>
    </source>
</evidence>
<evidence type="ECO:0000256" key="1">
    <source>
        <dbReference type="ARBA" id="ARBA00022741"/>
    </source>
</evidence>
<dbReference type="SMART" id="SM00220">
    <property type="entry name" value="S_TKc"/>
    <property type="match status" value="1"/>
</dbReference>
<dbReference type="Gene3D" id="1.10.510.10">
    <property type="entry name" value="Transferase(Phosphotransferase) domain 1"/>
    <property type="match status" value="1"/>
</dbReference>
<evidence type="ECO:0000313" key="6">
    <source>
        <dbReference type="EMBL" id="CRG88577.1"/>
    </source>
</evidence>
<feature type="region of interest" description="Disordered" evidence="4">
    <location>
        <begin position="117"/>
        <end position="154"/>
    </location>
</feature>
<dbReference type="GO" id="GO:0035556">
    <property type="term" value="P:intracellular signal transduction"/>
    <property type="evidence" value="ECO:0007669"/>
    <property type="project" value="TreeGrafter"/>
</dbReference>
<keyword evidence="1 3" id="KW-0547">Nucleotide-binding</keyword>
<evidence type="ECO:0000256" key="3">
    <source>
        <dbReference type="PROSITE-ProRule" id="PRU10141"/>
    </source>
</evidence>
<name>A0A0U1LZ20_TALIS</name>
<dbReference type="InterPro" id="IPR011009">
    <property type="entry name" value="Kinase-like_dom_sf"/>
</dbReference>
<dbReference type="Gene3D" id="3.30.200.20">
    <property type="entry name" value="Phosphorylase Kinase, domain 1"/>
    <property type="match status" value="1"/>
</dbReference>
<feature type="region of interest" description="Disordered" evidence="4">
    <location>
        <begin position="474"/>
        <end position="535"/>
    </location>
</feature>
<evidence type="ECO:0000256" key="2">
    <source>
        <dbReference type="ARBA" id="ARBA00022840"/>
    </source>
</evidence>
<evidence type="ECO:0000313" key="7">
    <source>
        <dbReference type="Proteomes" id="UP000054383"/>
    </source>
</evidence>
<evidence type="ECO:0000259" key="5">
    <source>
        <dbReference type="PROSITE" id="PS50011"/>
    </source>
</evidence>
<dbReference type="PROSITE" id="PS00108">
    <property type="entry name" value="PROTEIN_KINASE_ST"/>
    <property type="match status" value="1"/>
</dbReference>
<keyword evidence="7" id="KW-1185">Reference proteome</keyword>
<dbReference type="InterPro" id="IPR008271">
    <property type="entry name" value="Ser/Thr_kinase_AS"/>
</dbReference>
<dbReference type="Proteomes" id="UP000054383">
    <property type="component" value="Unassembled WGS sequence"/>
</dbReference>
<feature type="binding site" evidence="3">
    <location>
        <position position="109"/>
    </location>
    <ligand>
        <name>ATP</name>
        <dbReference type="ChEBI" id="CHEBI:30616"/>
    </ligand>
</feature>
<feature type="compositionally biased region" description="Low complexity" evidence="4">
    <location>
        <begin position="507"/>
        <end position="516"/>
    </location>
</feature>
<feature type="region of interest" description="Disordered" evidence="4">
    <location>
        <begin position="1"/>
        <end position="58"/>
    </location>
</feature>
<dbReference type="FunFam" id="3.30.200.20:FF:000447">
    <property type="entry name" value="Calcium/calmodulin dependent protein kinase"/>
    <property type="match status" value="1"/>
</dbReference>
<dbReference type="OrthoDB" id="68483at2759"/>
<dbReference type="GO" id="GO:0005524">
    <property type="term" value="F:ATP binding"/>
    <property type="evidence" value="ECO:0007669"/>
    <property type="project" value="UniProtKB-UniRule"/>
</dbReference>
<dbReference type="PANTHER" id="PTHR24346:SF77">
    <property type="entry name" value="SERINE THREONINE PROTEIN KINASE"/>
    <property type="match status" value="1"/>
</dbReference>
<sequence length="753" mass="83358">MTEQAFSTEPEPMASSPGPLLDTETPPTPIRHGSAASYESPRRHQHRQATIPRRVKETLNARSEYTTSQDDGTAQHRINQYIIKQEIGRGSFGAVHLAIDQYNDEYAVKEFSKARLRKRQQSHMLRRPRGPQRPGTDFNSPLHRHPTGLDDAHPGHPLDLIKEEIAIMKKLNHSNLVSLIEVLDDPTEDSLYMVMEMCKKGVIMKVGLEQKSDPYDDEKCRLWFRDLILGIEYLHAQGIAHRDIKPDNCLLTGDDVLKVVDFGVSEMFAKDSDMYTAKSAGSPAFLPPELCVVKHGDVSGKAADIWSMGVTLYCLRYGRIPFEKQSIFELYESIRNDPFHLEGETDDIFKDLMYRILEKDPNKRITMQELRNHPWVTKHGADPLLSEEENTAQLIEPPTEEEMNTAITHNLGKIVVVMKAVQKFKKLVDPAKHPHMHSILGLDDESHLVQPPMEMEADEGIETLSTYKRILRDSKSHPHHPAHPQSSSRERGRSPRRHGSTLSLRQATAAAVASHVSSREDTPSGSASEGTRGHARDPLEEEHLFLNIGPSTFSGFVNPEIAEHDHPAVVSSLSSPIPIPNATTTSISEHSTFEKTHTTISTTSEELISTAPIVSESPGASEIDIYETAYREEIERIKRRSIARRDTSTIYLTRRVEDKKDHLDKVMKLLQDNPPTPQSGGGQEDLGQTDGSGSISIGGVGGGGTSLSASDELILRLGGNVSGAVASAQAVFKSALTAQIEARDGSSSGKSST</sequence>
<dbReference type="InterPro" id="IPR017441">
    <property type="entry name" value="Protein_kinase_ATP_BS"/>
</dbReference>
<dbReference type="InterPro" id="IPR000719">
    <property type="entry name" value="Prot_kinase_dom"/>
</dbReference>
<dbReference type="AlphaFoldDB" id="A0A0U1LZ20"/>
<dbReference type="EMBL" id="CVMT01000005">
    <property type="protein sequence ID" value="CRG88577.1"/>
    <property type="molecule type" value="Genomic_DNA"/>
</dbReference>
<dbReference type="OMA" id="FVEPPME"/>
<protein>
    <submittedName>
        <fullName evidence="6">Calcium/calmodulin-dependent protein kinase kinase</fullName>
    </submittedName>
</protein>
<reference evidence="6 7" key="1">
    <citation type="submission" date="2015-04" db="EMBL/GenBank/DDBJ databases">
        <authorList>
            <person name="Syromyatnikov M.Y."/>
            <person name="Popov V.N."/>
        </authorList>
    </citation>
    <scope>NUCLEOTIDE SEQUENCE [LARGE SCALE GENOMIC DNA]</scope>
    <source>
        <strain evidence="6">WF-38-12</strain>
    </source>
</reference>
<gene>
    <name evidence="6" type="ORF">PISL3812_05608</name>
</gene>